<dbReference type="GeneID" id="13402790"/>
<keyword evidence="4 6" id="KW-0472">Membrane</keyword>
<dbReference type="HOGENOM" id="CLU_008455_8_0_1"/>
<dbReference type="eggNOG" id="KOG0255">
    <property type="taxonomic scope" value="Eukaryota"/>
</dbReference>
<feature type="compositionally biased region" description="Basic and acidic residues" evidence="5">
    <location>
        <begin position="1"/>
        <end position="13"/>
    </location>
</feature>
<comment type="subcellular location">
    <subcellularLocation>
        <location evidence="1">Membrane</location>
        <topology evidence="1">Multi-pass membrane protein</topology>
    </subcellularLocation>
</comment>
<gene>
    <name evidence="8" type="ORF">MYCGRDRAFT_74641</name>
</gene>
<evidence type="ECO:0000256" key="3">
    <source>
        <dbReference type="ARBA" id="ARBA00022989"/>
    </source>
</evidence>
<name>F9XHF6_ZYMTI</name>
<dbReference type="Proteomes" id="UP000008062">
    <property type="component" value="Chromosome 8"/>
</dbReference>
<dbReference type="InterPro" id="IPR036259">
    <property type="entry name" value="MFS_trans_sf"/>
</dbReference>
<dbReference type="PANTHER" id="PTHR23502">
    <property type="entry name" value="MAJOR FACILITATOR SUPERFAMILY"/>
    <property type="match status" value="1"/>
</dbReference>
<dbReference type="AlphaFoldDB" id="F9XHF6"/>
<evidence type="ECO:0000256" key="2">
    <source>
        <dbReference type="ARBA" id="ARBA00022692"/>
    </source>
</evidence>
<dbReference type="PANTHER" id="PTHR23502:SF152">
    <property type="entry name" value="MAJOR FACILITATOR SUPERFAMILY (MFS) PROFILE DOMAIN-CONTAINING PROTEIN-RELATED"/>
    <property type="match status" value="1"/>
</dbReference>
<feature type="region of interest" description="Disordered" evidence="5">
    <location>
        <begin position="1"/>
        <end position="73"/>
    </location>
</feature>
<keyword evidence="2 6" id="KW-0812">Transmembrane</keyword>
<evidence type="ECO:0000256" key="6">
    <source>
        <dbReference type="SAM" id="Phobius"/>
    </source>
</evidence>
<dbReference type="EMBL" id="CM001203">
    <property type="protein sequence ID" value="EGP85403.1"/>
    <property type="molecule type" value="Genomic_DNA"/>
</dbReference>
<evidence type="ECO:0000256" key="4">
    <source>
        <dbReference type="ARBA" id="ARBA00023136"/>
    </source>
</evidence>
<feature type="compositionally biased region" description="Polar residues" evidence="5">
    <location>
        <begin position="14"/>
        <end position="26"/>
    </location>
</feature>
<keyword evidence="9" id="KW-1185">Reference proteome</keyword>
<accession>F9XHF6</accession>
<feature type="transmembrane region" description="Helical" evidence="6">
    <location>
        <begin position="160"/>
        <end position="179"/>
    </location>
</feature>
<feature type="transmembrane region" description="Helical" evidence="6">
    <location>
        <begin position="136"/>
        <end position="153"/>
    </location>
</feature>
<dbReference type="GO" id="GO:0005886">
    <property type="term" value="C:plasma membrane"/>
    <property type="evidence" value="ECO:0007669"/>
    <property type="project" value="TreeGrafter"/>
</dbReference>
<feature type="transmembrane region" description="Helical" evidence="6">
    <location>
        <begin position="304"/>
        <end position="322"/>
    </location>
</feature>
<feature type="transmembrane region" description="Helical" evidence="6">
    <location>
        <begin position="483"/>
        <end position="503"/>
    </location>
</feature>
<feature type="transmembrane region" description="Helical" evidence="6">
    <location>
        <begin position="219"/>
        <end position="243"/>
    </location>
</feature>
<dbReference type="SUPFAM" id="SSF103473">
    <property type="entry name" value="MFS general substrate transporter"/>
    <property type="match status" value="1"/>
</dbReference>
<dbReference type="OMA" id="PLWRKCI"/>
<feature type="transmembrane region" description="Helical" evidence="6">
    <location>
        <begin position="384"/>
        <end position="406"/>
    </location>
</feature>
<feature type="domain" description="Major facilitator superfamily (MFS) profile" evidence="7">
    <location>
        <begin position="95"/>
        <end position="507"/>
    </location>
</feature>
<evidence type="ECO:0000259" key="7">
    <source>
        <dbReference type="PROSITE" id="PS50850"/>
    </source>
</evidence>
<dbReference type="Pfam" id="PF07690">
    <property type="entry name" value="MFS_1"/>
    <property type="match status" value="1"/>
</dbReference>
<evidence type="ECO:0000256" key="1">
    <source>
        <dbReference type="ARBA" id="ARBA00004141"/>
    </source>
</evidence>
<feature type="transmembrane region" description="Helical" evidence="6">
    <location>
        <begin position="185"/>
        <end position="207"/>
    </location>
</feature>
<dbReference type="PROSITE" id="PS50850">
    <property type="entry name" value="MFS"/>
    <property type="match status" value="1"/>
</dbReference>
<feature type="transmembrane region" description="Helical" evidence="6">
    <location>
        <begin position="249"/>
        <end position="269"/>
    </location>
</feature>
<dbReference type="OrthoDB" id="3066029at2759"/>
<sequence>MAHSSMRDMETPDHSPSNIASSTPATSIMGDIHELDNNSSSIASSTPATSIMGDSEKLDHSSSSIASSTPPTPIVVDLEEHSPGYDAPAAQKWLVVFTTSFLTLTACFSSTSLLAAADQIAEEFGTQANTINYSSAGLLFAMGLSSFVWGPIIPLCGRLYAWNACIIALLGWTLAASFAPNLETFILFRVLSGFQGTFFHVTGQAIIAEYFPPVRRGAATGLFLCGPVLGPPLGPLVAGVITTYTTWRVVLWVQSGMVALGLILSLIFLQKGGKAATLKHPSIRDLLHIWNPIRIISLMRYPNLLLTNVACALVSWSGYALMSSPGHLLRTQYNLNSPTLVGLFYLSPAGGFLAGSVLGGFSSDRSVKLWIEQRGGIRLPQDRLRSGFLSWFVIIPLASLLFGWGLDRHVGGLALPIVSAFFASAALLEAFAGLATYCAEVMPLNRQEAIASKYIVQYTGSALATMFTGPIVDTIGVGLQSSISAFLGCAAGGLCVLVALYGVNMQDWVHRRWPAKAMMPRNEEDLGDGASLDHVEPVLEKNFQLRLNAALPCPPRGALLLV</sequence>
<evidence type="ECO:0000313" key="9">
    <source>
        <dbReference type="Proteomes" id="UP000008062"/>
    </source>
</evidence>
<dbReference type="InterPro" id="IPR011701">
    <property type="entry name" value="MFS"/>
</dbReference>
<evidence type="ECO:0000313" key="8">
    <source>
        <dbReference type="EMBL" id="EGP85403.1"/>
    </source>
</evidence>
<evidence type="ECO:0000256" key="5">
    <source>
        <dbReference type="SAM" id="MobiDB-lite"/>
    </source>
</evidence>
<feature type="transmembrane region" description="Helical" evidence="6">
    <location>
        <begin position="342"/>
        <end position="363"/>
    </location>
</feature>
<protein>
    <recommendedName>
        <fullName evidence="7">Major facilitator superfamily (MFS) profile domain-containing protein</fullName>
    </recommendedName>
</protein>
<dbReference type="InParanoid" id="F9XHF6"/>
<dbReference type="KEGG" id="ztr:MYCGRDRAFT_74641"/>
<proteinExistence type="predicted"/>
<feature type="transmembrane region" description="Helical" evidence="6">
    <location>
        <begin position="455"/>
        <end position="477"/>
    </location>
</feature>
<dbReference type="GO" id="GO:0022857">
    <property type="term" value="F:transmembrane transporter activity"/>
    <property type="evidence" value="ECO:0007669"/>
    <property type="project" value="InterPro"/>
</dbReference>
<organism evidence="8 9">
    <name type="scientific">Zymoseptoria tritici (strain CBS 115943 / IPO323)</name>
    <name type="common">Speckled leaf blotch fungus</name>
    <name type="synonym">Septoria tritici</name>
    <dbReference type="NCBI Taxonomy" id="336722"/>
    <lineage>
        <taxon>Eukaryota</taxon>
        <taxon>Fungi</taxon>
        <taxon>Dikarya</taxon>
        <taxon>Ascomycota</taxon>
        <taxon>Pezizomycotina</taxon>
        <taxon>Dothideomycetes</taxon>
        <taxon>Dothideomycetidae</taxon>
        <taxon>Mycosphaerellales</taxon>
        <taxon>Mycosphaerellaceae</taxon>
        <taxon>Zymoseptoria</taxon>
    </lineage>
</organism>
<reference evidence="8 9" key="1">
    <citation type="journal article" date="2011" name="PLoS Genet.">
        <title>Finished genome of the fungal wheat pathogen Mycosphaerella graminicola reveals dispensome structure, chromosome plasticity, and stealth pathogenesis.</title>
        <authorList>
            <person name="Goodwin S.B."/>
            <person name="Ben M'barek S."/>
            <person name="Dhillon B."/>
            <person name="Wittenberg A.H.J."/>
            <person name="Crane C.F."/>
            <person name="Hane J.K."/>
            <person name="Foster A.J."/>
            <person name="Van der Lee T.A.J."/>
            <person name="Grimwood J."/>
            <person name="Aerts A."/>
            <person name="Antoniw J."/>
            <person name="Bailey A."/>
            <person name="Bluhm B."/>
            <person name="Bowler J."/>
            <person name="Bristow J."/>
            <person name="van der Burgt A."/>
            <person name="Canto-Canche B."/>
            <person name="Churchill A.C.L."/>
            <person name="Conde-Ferraez L."/>
            <person name="Cools H.J."/>
            <person name="Coutinho P.M."/>
            <person name="Csukai M."/>
            <person name="Dehal P."/>
            <person name="De Wit P."/>
            <person name="Donzelli B."/>
            <person name="van de Geest H.C."/>
            <person name="van Ham R.C.H.J."/>
            <person name="Hammond-Kosack K.E."/>
            <person name="Henrissat B."/>
            <person name="Kilian A."/>
            <person name="Kobayashi A.K."/>
            <person name="Koopmann E."/>
            <person name="Kourmpetis Y."/>
            <person name="Kuzniar A."/>
            <person name="Lindquist E."/>
            <person name="Lombard V."/>
            <person name="Maliepaard C."/>
            <person name="Martins N."/>
            <person name="Mehrabi R."/>
            <person name="Nap J.P.H."/>
            <person name="Ponomarenko A."/>
            <person name="Rudd J.J."/>
            <person name="Salamov A."/>
            <person name="Schmutz J."/>
            <person name="Schouten H.J."/>
            <person name="Shapiro H."/>
            <person name="Stergiopoulos I."/>
            <person name="Torriani S.F.F."/>
            <person name="Tu H."/>
            <person name="de Vries R.P."/>
            <person name="Waalwijk C."/>
            <person name="Ware S.B."/>
            <person name="Wiebenga A."/>
            <person name="Zwiers L.-H."/>
            <person name="Oliver R.P."/>
            <person name="Grigoriev I.V."/>
            <person name="Kema G.H.J."/>
        </authorList>
    </citation>
    <scope>NUCLEOTIDE SEQUENCE [LARGE SCALE GENOMIC DNA]</scope>
    <source>
        <strain evidence="9">CBS 115943 / IPO323</strain>
    </source>
</reference>
<dbReference type="Gene3D" id="1.20.1250.20">
    <property type="entry name" value="MFS general substrate transporter like domains"/>
    <property type="match status" value="1"/>
</dbReference>
<feature type="transmembrane region" description="Helical" evidence="6">
    <location>
        <begin position="412"/>
        <end position="434"/>
    </location>
</feature>
<dbReference type="InterPro" id="IPR020846">
    <property type="entry name" value="MFS_dom"/>
</dbReference>
<keyword evidence="3 6" id="KW-1133">Transmembrane helix</keyword>
<dbReference type="VEuPathDB" id="FungiDB:ZTRI_8.286"/>
<feature type="transmembrane region" description="Helical" evidence="6">
    <location>
        <begin position="93"/>
        <end position="116"/>
    </location>
</feature>
<dbReference type="RefSeq" id="XP_003850427.1">
    <property type="nucleotide sequence ID" value="XM_003850379.1"/>
</dbReference>
<feature type="compositionally biased region" description="Low complexity" evidence="5">
    <location>
        <begin position="37"/>
        <end position="51"/>
    </location>
</feature>